<dbReference type="EMBL" id="CP002057">
    <property type="protein sequence ID" value="ADI37168.1"/>
    <property type="molecule type" value="Genomic_DNA"/>
</dbReference>
<comment type="subunit">
    <text evidence="5">Homodimer.</text>
</comment>
<keyword evidence="4 5" id="KW-0342">GTP-binding</keyword>
<organism evidence="6 7">
    <name type="scientific">Methanococcus voltae (strain ATCC BAA-1334 / A3)</name>
    <dbReference type="NCBI Taxonomy" id="456320"/>
    <lineage>
        <taxon>Archaea</taxon>
        <taxon>Methanobacteriati</taxon>
        <taxon>Methanobacteriota</taxon>
        <taxon>Methanomada group</taxon>
        <taxon>Methanococci</taxon>
        <taxon>Methanococcales</taxon>
        <taxon>Methanococcaceae</taxon>
        <taxon>Methanococcus</taxon>
    </lineage>
</organism>
<dbReference type="InParanoid" id="D7DQP1"/>
<gene>
    <name evidence="5" type="primary">cofC</name>
    <name evidence="6" type="ordered locus">Mvol_1513</name>
</gene>
<dbReference type="FunCoup" id="D7DQP1">
    <property type="interactions" value="97"/>
</dbReference>
<keyword evidence="3 5" id="KW-0547">Nucleotide-binding</keyword>
<protein>
    <recommendedName>
        <fullName evidence="5">2-phospho-L-lactate guanylyltransferase</fullName>
        <shortName evidence="5">LP guanylyltransferase</shortName>
        <ecNumber evidence="5">2.7.7.68</ecNumber>
    </recommendedName>
</protein>
<dbReference type="UniPathway" id="UPA00071"/>
<evidence type="ECO:0000313" key="7">
    <source>
        <dbReference type="Proteomes" id="UP000007722"/>
    </source>
</evidence>
<dbReference type="GO" id="GO:0005525">
    <property type="term" value="F:GTP binding"/>
    <property type="evidence" value="ECO:0007669"/>
    <property type="project" value="UniProtKB-KW"/>
</dbReference>
<dbReference type="GO" id="GO:0043814">
    <property type="term" value="F:phospholactate guanylyltransferase activity"/>
    <property type="evidence" value="ECO:0007669"/>
    <property type="project" value="UniProtKB-EC"/>
</dbReference>
<name>D7DQP1_METV3</name>
<dbReference type="Proteomes" id="UP000007722">
    <property type="component" value="Chromosome"/>
</dbReference>
<dbReference type="InterPro" id="IPR002835">
    <property type="entry name" value="CofC"/>
</dbReference>
<comment type="catalytic activity">
    <reaction evidence="5">
        <text>(2S)-2-phospholactate + GTP + H(+) = (2S)-lactyl-2-diphospho-5'-guanosine + diphosphate</text>
        <dbReference type="Rhea" id="RHEA:63424"/>
        <dbReference type="ChEBI" id="CHEBI:15378"/>
        <dbReference type="ChEBI" id="CHEBI:33019"/>
        <dbReference type="ChEBI" id="CHEBI:37565"/>
        <dbReference type="ChEBI" id="CHEBI:59435"/>
        <dbReference type="ChEBI" id="CHEBI:59906"/>
        <dbReference type="EC" id="2.7.7.68"/>
    </reaction>
</comment>
<evidence type="ECO:0000313" key="6">
    <source>
        <dbReference type="EMBL" id="ADI37168.1"/>
    </source>
</evidence>
<dbReference type="GO" id="GO:0052645">
    <property type="term" value="P:F420-0 metabolic process"/>
    <property type="evidence" value="ECO:0007669"/>
    <property type="project" value="UniProtKB-UniRule"/>
</dbReference>
<dbReference type="OrthoDB" id="11179at2157"/>
<comment type="function">
    <text evidence="5">Guanylyltransferase that catalyzes the activation of (2S)-2-phospholactate (2-PL) as (2S)-lactyl-2-diphospho-5'-guanosine, via the condensation of 2-PL with GTP. It is involved in the biosynthesis of coenzyme F420, a hydride carrier cofactor.</text>
</comment>
<comment type="pathway">
    <text evidence="5">Cofactor biosynthesis; coenzyme F420 biosynthesis.</text>
</comment>
<evidence type="ECO:0000256" key="5">
    <source>
        <dbReference type="HAMAP-Rule" id="MF_02114"/>
    </source>
</evidence>
<reference evidence="6 7" key="1">
    <citation type="submission" date="2010-05" db="EMBL/GenBank/DDBJ databases">
        <title>Complete sequence of Methanococcus voltae A3.</title>
        <authorList>
            <consortium name="US DOE Joint Genome Institute"/>
            <person name="Lucas S."/>
            <person name="Copeland A."/>
            <person name="Lapidus A."/>
            <person name="Cheng J.-F."/>
            <person name="Bruce D."/>
            <person name="Goodwin L."/>
            <person name="Pitluck S."/>
            <person name="Lowry S."/>
            <person name="Clum A."/>
            <person name="Land M."/>
            <person name="Hauser L."/>
            <person name="Kyrpides N."/>
            <person name="Mikhailova N."/>
            <person name="Whitman W.B."/>
            <person name="Woyke T."/>
        </authorList>
    </citation>
    <scope>NUCLEOTIDE SEQUENCE [LARGE SCALE GENOMIC DNA]</scope>
    <source>
        <strain evidence="7">ATCC BAA-1334 / A3</strain>
    </source>
</reference>
<dbReference type="PANTHER" id="PTHR40392">
    <property type="entry name" value="2-PHOSPHO-L-LACTATE GUANYLYLTRANSFERASE"/>
    <property type="match status" value="1"/>
</dbReference>
<dbReference type="eggNOG" id="arCOG04472">
    <property type="taxonomic scope" value="Archaea"/>
</dbReference>
<comment type="similarity">
    <text evidence="5">Belongs to the CofC family.</text>
</comment>
<dbReference type="InterPro" id="IPR029044">
    <property type="entry name" value="Nucleotide-diphossugar_trans"/>
</dbReference>
<dbReference type="EC" id="2.7.7.68" evidence="5"/>
<dbReference type="SUPFAM" id="SSF53448">
    <property type="entry name" value="Nucleotide-diphospho-sugar transferases"/>
    <property type="match status" value="1"/>
</dbReference>
<dbReference type="Pfam" id="PF01983">
    <property type="entry name" value="CofC"/>
    <property type="match status" value="1"/>
</dbReference>
<evidence type="ECO:0000256" key="1">
    <source>
        <dbReference type="ARBA" id="ARBA00022679"/>
    </source>
</evidence>
<dbReference type="KEGG" id="mvo:Mvol_1513"/>
<proteinExistence type="inferred from homology"/>
<accession>D7DQP1</accession>
<keyword evidence="1 5" id="KW-0808">Transferase</keyword>
<evidence type="ECO:0000256" key="4">
    <source>
        <dbReference type="ARBA" id="ARBA00023134"/>
    </source>
</evidence>
<dbReference type="HOGENOM" id="CLU_076569_2_0_2"/>
<dbReference type="Gene3D" id="3.90.550.10">
    <property type="entry name" value="Spore Coat Polysaccharide Biosynthesis Protein SpsA, Chain A"/>
    <property type="match status" value="1"/>
</dbReference>
<keyword evidence="2 5" id="KW-0548">Nucleotidyltransferase</keyword>
<dbReference type="HAMAP" id="MF_02114">
    <property type="entry name" value="CofC"/>
    <property type="match status" value="1"/>
</dbReference>
<dbReference type="PANTHER" id="PTHR40392:SF1">
    <property type="entry name" value="2-PHOSPHO-L-LACTATE GUANYLYLTRANSFERASE"/>
    <property type="match status" value="1"/>
</dbReference>
<dbReference type="AlphaFoldDB" id="D7DQP1"/>
<keyword evidence="7" id="KW-1185">Reference proteome</keyword>
<dbReference type="STRING" id="456320.Mvol_1513"/>
<sequence length="256" mass="28659">MIAAIIPVSPLSSVKTRLKEFLTPEERINLIKTMIMDTYEKVNPLCDSCYIISKDEELLSEFFEYGIIPIKEPSEIANLNDAIDYAIDFVSEDSVLIAPADIPLIKNENLKDILDFNNPSINENSHIKSSNSVIICPSRGGGTNLLFLSPKTCMSPRFEGFSYVKHLEEAKSKGLTVSVVPSFYMSIDVNTVEDLGEIYIHGKNTLTYEYLKKIGIIVDSKHSSAGRFDVKRVNTTLTENKDIIVIDSKLQKTVKN</sequence>
<evidence type="ECO:0000256" key="3">
    <source>
        <dbReference type="ARBA" id="ARBA00022741"/>
    </source>
</evidence>
<evidence type="ECO:0000256" key="2">
    <source>
        <dbReference type="ARBA" id="ARBA00022695"/>
    </source>
</evidence>
<dbReference type="NCBIfam" id="TIGR03552">
    <property type="entry name" value="F420_cofC"/>
    <property type="match status" value="1"/>
</dbReference>